<keyword evidence="2" id="KW-1185">Reference proteome</keyword>
<evidence type="ECO:0000313" key="2">
    <source>
        <dbReference type="Proteomes" id="UP000194040"/>
    </source>
</evidence>
<sequence>MKVQEKDGDLIDIYAIYWIGDETFFLGFPRNYGGLKVYNLSKVNVVDENICGNFVFHKNNNINSVCHWALIKDKLLDDILELDETAYKRFLEILKAEGRIDPDFY</sequence>
<proteinExistence type="predicted"/>
<accession>A0ABX3XBS6</accession>
<dbReference type="Proteomes" id="UP000194040">
    <property type="component" value="Unassembled WGS sequence"/>
</dbReference>
<gene>
    <name evidence="1" type="ORF">AU512_16615</name>
</gene>
<comment type="caution">
    <text evidence="1">The sequence shown here is derived from an EMBL/GenBank/DDBJ whole genome shotgun (WGS) entry which is preliminary data.</text>
</comment>
<protein>
    <submittedName>
        <fullName evidence="1">Uncharacterized protein</fullName>
    </submittedName>
</protein>
<name>A0ABX3XBS6_9GAMM</name>
<reference evidence="1 2" key="1">
    <citation type="submission" date="2016-02" db="EMBL/GenBank/DDBJ databases">
        <title>Species-wide whole genome sequencing reveals diversity, host range in Lonsdalea quercina.</title>
        <authorList>
            <person name="Li Y."/>
        </authorList>
    </citation>
    <scope>NUCLEOTIDE SEQUENCE [LARGE SCALE GENOMIC DNA]</scope>
    <source>
        <strain evidence="1 2">LMG 26265</strain>
    </source>
</reference>
<dbReference type="RefSeq" id="WP_094102316.1">
    <property type="nucleotide sequence ID" value="NZ_LUTQ01000122.1"/>
</dbReference>
<dbReference type="EMBL" id="LUTQ01000122">
    <property type="protein sequence ID" value="OSN03565.1"/>
    <property type="molecule type" value="Genomic_DNA"/>
</dbReference>
<evidence type="ECO:0000313" key="1">
    <source>
        <dbReference type="EMBL" id="OSN03565.1"/>
    </source>
</evidence>
<organism evidence="1 2">
    <name type="scientific">Lonsdalea iberica</name>
    <dbReference type="NCBI Taxonomy" id="1082703"/>
    <lineage>
        <taxon>Bacteria</taxon>
        <taxon>Pseudomonadati</taxon>
        <taxon>Pseudomonadota</taxon>
        <taxon>Gammaproteobacteria</taxon>
        <taxon>Enterobacterales</taxon>
        <taxon>Pectobacteriaceae</taxon>
        <taxon>Lonsdalea</taxon>
    </lineage>
</organism>